<dbReference type="STRING" id="1297750.SAMN05444405_11039"/>
<proteinExistence type="predicted"/>
<gene>
    <name evidence="1" type="ORF">SAMN05444405_11039</name>
</gene>
<reference evidence="1 2" key="1">
    <citation type="submission" date="2016-11" db="EMBL/GenBank/DDBJ databases">
        <authorList>
            <person name="Jaros S."/>
            <person name="Januszkiewicz K."/>
            <person name="Wedrychowicz H."/>
        </authorList>
    </citation>
    <scope>NUCLEOTIDE SEQUENCE [LARGE SCALE GENOMIC DNA]</scope>
    <source>
        <strain evidence="1 2">DSM 26991</strain>
    </source>
</reference>
<organism evidence="1 2">
    <name type="scientific">Bacteroides luti</name>
    <dbReference type="NCBI Taxonomy" id="1297750"/>
    <lineage>
        <taxon>Bacteria</taxon>
        <taxon>Pseudomonadati</taxon>
        <taxon>Bacteroidota</taxon>
        <taxon>Bacteroidia</taxon>
        <taxon>Bacteroidales</taxon>
        <taxon>Bacteroidaceae</taxon>
        <taxon>Bacteroides</taxon>
    </lineage>
</organism>
<protein>
    <submittedName>
        <fullName evidence="1">Uncharacterized protein</fullName>
    </submittedName>
</protein>
<dbReference type="OrthoDB" id="1121857at2"/>
<dbReference type="RefSeq" id="WP_073401885.1">
    <property type="nucleotide sequence ID" value="NZ_FQTV01000010.1"/>
</dbReference>
<dbReference type="AlphaFoldDB" id="A0A1M5CH38"/>
<name>A0A1M5CH38_9BACE</name>
<dbReference type="EMBL" id="FQTV01000010">
    <property type="protein sequence ID" value="SHF53917.1"/>
    <property type="molecule type" value="Genomic_DNA"/>
</dbReference>
<dbReference type="Proteomes" id="UP000184509">
    <property type="component" value="Unassembled WGS sequence"/>
</dbReference>
<sequence>MSSRRNLKKQVNYIAGELFTECMINSLFVPGTDKAKADELMADVLEMQQEFISRLSHTQPGQVKQFYKKYHEDLNASIKAIVDKIGALN</sequence>
<evidence type="ECO:0000313" key="2">
    <source>
        <dbReference type="Proteomes" id="UP000184509"/>
    </source>
</evidence>
<accession>A0A1M5CH38</accession>
<evidence type="ECO:0000313" key="1">
    <source>
        <dbReference type="EMBL" id="SHF53917.1"/>
    </source>
</evidence>
<keyword evidence="2" id="KW-1185">Reference proteome</keyword>